<name>A0ABS8YD87_9BACL</name>
<protein>
    <recommendedName>
        <fullName evidence="3">Tail terminator</fullName>
    </recommendedName>
</protein>
<accession>A0ABS8YD87</accession>
<evidence type="ECO:0000313" key="2">
    <source>
        <dbReference type="Proteomes" id="UP001199916"/>
    </source>
</evidence>
<keyword evidence="2" id="KW-1185">Reference proteome</keyword>
<dbReference type="RefSeq" id="WP_233696097.1">
    <property type="nucleotide sequence ID" value="NZ_JAJNBZ010000003.1"/>
</dbReference>
<organism evidence="1 2">
    <name type="scientific">Paenibacillus profundus</name>
    <dbReference type="NCBI Taxonomy" id="1173085"/>
    <lineage>
        <taxon>Bacteria</taxon>
        <taxon>Bacillati</taxon>
        <taxon>Bacillota</taxon>
        <taxon>Bacilli</taxon>
        <taxon>Bacillales</taxon>
        <taxon>Paenibacillaceae</taxon>
        <taxon>Paenibacillus</taxon>
    </lineage>
</organism>
<dbReference type="Proteomes" id="UP001199916">
    <property type="component" value="Unassembled WGS sequence"/>
</dbReference>
<dbReference type="EMBL" id="JAJNBZ010000003">
    <property type="protein sequence ID" value="MCE5168972.1"/>
    <property type="molecule type" value="Genomic_DNA"/>
</dbReference>
<evidence type="ECO:0000313" key="1">
    <source>
        <dbReference type="EMBL" id="MCE5168972.1"/>
    </source>
</evidence>
<reference evidence="1 2" key="1">
    <citation type="submission" date="2021-11" db="EMBL/GenBank/DDBJ databases">
        <title>Draft genome sequence of Paenibacillus profundus YoMME, a new Gram-positive bacteria with exoelectrogenic properties.</title>
        <authorList>
            <person name="Hubenova Y."/>
            <person name="Hubenova E."/>
            <person name="Manasiev Y."/>
            <person name="Peykov S."/>
            <person name="Mitov M."/>
        </authorList>
    </citation>
    <scope>NUCLEOTIDE SEQUENCE [LARGE SCALE GENOMIC DNA]</scope>
    <source>
        <strain evidence="1 2">YoMME</strain>
    </source>
</reference>
<evidence type="ECO:0008006" key="3">
    <source>
        <dbReference type="Google" id="ProtNLM"/>
    </source>
</evidence>
<comment type="caution">
    <text evidence="1">The sequence shown here is derived from an EMBL/GenBank/DDBJ whole genome shotgun (WGS) entry which is preliminary data.</text>
</comment>
<sequence length="153" mass="17298">MIAYRDIVQQWIMPLGQALQLPVISVDALQPDSSLPLIAYDVASPYIDCTPNQSEHQGAVDKVVEMEWLLLIRAGDRMEMVERCRDMLGWLWTDGLDCLESIPAAMVHISPAQWKAEPHTGLGLQVKLRMKDRFERTVPSVATIQLNPMKSKE</sequence>
<proteinExistence type="predicted"/>
<gene>
    <name evidence="1" type="ORF">LQV63_06575</name>
</gene>